<name>A0A447IMN1_9RHOB</name>
<protein>
    <submittedName>
        <fullName evidence="3">NosL</fullName>
    </submittedName>
</protein>
<dbReference type="Gene3D" id="3.30.70.2060">
    <property type="match status" value="1"/>
</dbReference>
<organism evidence="3 4">
    <name type="scientific">Paracoccus haematequi</name>
    <dbReference type="NCBI Taxonomy" id="2491866"/>
    <lineage>
        <taxon>Bacteria</taxon>
        <taxon>Pseudomonadati</taxon>
        <taxon>Pseudomonadota</taxon>
        <taxon>Alphaproteobacteria</taxon>
        <taxon>Rhodobacterales</taxon>
        <taxon>Paracoccaceae</taxon>
        <taxon>Paracoccus</taxon>
    </lineage>
</organism>
<accession>A0A447IMN1</accession>
<feature type="chain" id="PRO_5019250306" evidence="2">
    <location>
        <begin position="22"/>
        <end position="191"/>
    </location>
</feature>
<keyword evidence="4" id="KW-1185">Reference proteome</keyword>
<feature type="compositionally biased region" description="Acidic residues" evidence="1">
    <location>
        <begin position="166"/>
        <end position="176"/>
    </location>
</feature>
<sequence length="191" mass="20390">MRPALILALCLSLAACKQEVAQDTSPVELTAQTLGHFCQMNLLEHPGPKAQVHLEGMPGTPLFFSQVRDAIAYARLPEQSLPILAMQVNDMGAPGATWDDPGRGNWIDAEDAFYVLGSAREGGMGAPEAVPFGTEDAARAFAAAEGGSVMRLSQISDDLVLTPEETAPDSAEDADFEDRLRALSRAPRDKP</sequence>
<dbReference type="Gene3D" id="3.30.70.2050">
    <property type="match status" value="1"/>
</dbReference>
<dbReference type="OrthoDB" id="7354657at2"/>
<dbReference type="PANTHER" id="PTHR41247">
    <property type="entry name" value="HTH-TYPE TRANSCRIPTIONAL REPRESSOR YCNK"/>
    <property type="match status" value="1"/>
</dbReference>
<feature type="region of interest" description="Disordered" evidence="1">
    <location>
        <begin position="160"/>
        <end position="191"/>
    </location>
</feature>
<evidence type="ECO:0000256" key="1">
    <source>
        <dbReference type="SAM" id="MobiDB-lite"/>
    </source>
</evidence>
<dbReference type="SUPFAM" id="SSF160387">
    <property type="entry name" value="NosL/MerB-like"/>
    <property type="match status" value="1"/>
</dbReference>
<keyword evidence="2" id="KW-0732">Signal</keyword>
<evidence type="ECO:0000313" key="4">
    <source>
        <dbReference type="Proteomes" id="UP000270743"/>
    </source>
</evidence>
<dbReference type="PROSITE" id="PS51257">
    <property type="entry name" value="PROKAR_LIPOPROTEIN"/>
    <property type="match status" value="1"/>
</dbReference>
<dbReference type="PANTHER" id="PTHR41247:SF1">
    <property type="entry name" value="HTH-TYPE TRANSCRIPTIONAL REPRESSOR YCNK"/>
    <property type="match status" value="1"/>
</dbReference>
<dbReference type="RefSeq" id="WP_126154381.1">
    <property type="nucleotide sequence ID" value="NZ_UZWE01000029.1"/>
</dbReference>
<dbReference type="InterPro" id="IPR008719">
    <property type="entry name" value="N2O_reductase_NosL"/>
</dbReference>
<feature type="signal peptide" evidence="2">
    <location>
        <begin position="1"/>
        <end position="21"/>
    </location>
</feature>
<feature type="compositionally biased region" description="Basic and acidic residues" evidence="1">
    <location>
        <begin position="177"/>
        <end position="191"/>
    </location>
</feature>
<dbReference type="AlphaFoldDB" id="A0A447IMN1"/>
<dbReference type="Proteomes" id="UP000270743">
    <property type="component" value="Unassembled WGS sequence"/>
</dbReference>
<dbReference type="Pfam" id="PF05573">
    <property type="entry name" value="NosL"/>
    <property type="match status" value="1"/>
</dbReference>
<proteinExistence type="predicted"/>
<evidence type="ECO:0000313" key="3">
    <source>
        <dbReference type="EMBL" id="VDS08724.1"/>
    </source>
</evidence>
<dbReference type="EMBL" id="UZWE01000029">
    <property type="protein sequence ID" value="VDS08724.1"/>
    <property type="molecule type" value="Genomic_DNA"/>
</dbReference>
<gene>
    <name evidence="3" type="ORF">PARHAE_01908</name>
</gene>
<evidence type="ECO:0000256" key="2">
    <source>
        <dbReference type="SAM" id="SignalP"/>
    </source>
</evidence>
<reference evidence="3 4" key="1">
    <citation type="submission" date="2018-12" db="EMBL/GenBank/DDBJ databases">
        <authorList>
            <person name="Criscuolo A."/>
        </authorList>
    </citation>
    <scope>NUCLEOTIDE SEQUENCE [LARGE SCALE GENOMIC DNA]</scope>
    <source>
        <strain evidence="3">ACIP1116241</strain>
    </source>
</reference>